<gene>
    <name evidence="9" type="ORF">ABFB10_16270</name>
</gene>
<feature type="transmembrane region" description="Helical" evidence="8">
    <location>
        <begin position="80"/>
        <end position="99"/>
    </location>
</feature>
<dbReference type="GO" id="GO:0005886">
    <property type="term" value="C:plasma membrane"/>
    <property type="evidence" value="ECO:0007669"/>
    <property type="project" value="UniProtKB-SubCell"/>
</dbReference>
<dbReference type="InterPro" id="IPR002781">
    <property type="entry name" value="TM_pro_TauE-like"/>
</dbReference>
<evidence type="ECO:0000313" key="9">
    <source>
        <dbReference type="EMBL" id="MEN9062314.1"/>
    </source>
</evidence>
<comment type="similarity">
    <text evidence="2 8">Belongs to the 4-toluene sulfonate uptake permease (TSUP) (TC 2.A.102) family.</text>
</comment>
<evidence type="ECO:0000256" key="7">
    <source>
        <dbReference type="ARBA" id="ARBA00023136"/>
    </source>
</evidence>
<dbReference type="PANTHER" id="PTHR30269:SF37">
    <property type="entry name" value="MEMBRANE TRANSPORTER PROTEIN"/>
    <property type="match status" value="1"/>
</dbReference>
<keyword evidence="3" id="KW-0813">Transport</keyword>
<feature type="transmembrane region" description="Helical" evidence="8">
    <location>
        <begin position="200"/>
        <end position="217"/>
    </location>
</feature>
<feature type="transmembrane region" description="Helical" evidence="8">
    <location>
        <begin position="175"/>
        <end position="193"/>
    </location>
</feature>
<evidence type="ECO:0000256" key="3">
    <source>
        <dbReference type="ARBA" id="ARBA00022448"/>
    </source>
</evidence>
<evidence type="ECO:0000256" key="8">
    <source>
        <dbReference type="RuleBase" id="RU363041"/>
    </source>
</evidence>
<organism evidence="9 10">
    <name type="scientific">Ponticoccus litoralis</name>
    <dbReference type="NCBI Taxonomy" id="422297"/>
    <lineage>
        <taxon>Bacteria</taxon>
        <taxon>Pseudomonadati</taxon>
        <taxon>Pseudomonadota</taxon>
        <taxon>Alphaproteobacteria</taxon>
        <taxon>Rhodobacterales</taxon>
        <taxon>Roseobacteraceae</taxon>
        <taxon>Ponticoccus</taxon>
    </lineage>
</organism>
<dbReference type="Proteomes" id="UP001428774">
    <property type="component" value="Unassembled WGS sequence"/>
</dbReference>
<keyword evidence="10" id="KW-1185">Reference proteome</keyword>
<evidence type="ECO:0000313" key="10">
    <source>
        <dbReference type="Proteomes" id="UP001428774"/>
    </source>
</evidence>
<feature type="transmembrane region" description="Helical" evidence="8">
    <location>
        <begin position="33"/>
        <end position="59"/>
    </location>
</feature>
<protein>
    <recommendedName>
        <fullName evidence="8">Probable membrane transporter protein</fullName>
    </recommendedName>
</protein>
<dbReference type="Pfam" id="PF01925">
    <property type="entry name" value="TauE"/>
    <property type="match status" value="1"/>
</dbReference>
<keyword evidence="6 8" id="KW-1133">Transmembrane helix</keyword>
<keyword evidence="5 8" id="KW-0812">Transmembrane</keyword>
<dbReference type="PANTHER" id="PTHR30269">
    <property type="entry name" value="TRANSMEMBRANE PROTEIN YFCA"/>
    <property type="match status" value="1"/>
</dbReference>
<dbReference type="AlphaFoldDB" id="A0AAW9SMN6"/>
<sequence length="250" mass="26402">MPDLWASLLATEGLALLGPAAFAAGLVRGFSGFGTGLVFLPVAAQILSPFGAILALIFMELLAPLPNLRRARASVERPDLLRLTLSAFLLLPVGILVLTRVPPELFRLIVCGLALAMLAVLLAGLRWRRPVPPRAVLGIGGLSGFLGGVAGLPGPPVILFYMARPLEPARIRATILLYLFVFDLLLTGWMAGFGHLVPEYALLGLLLGLPGMLGNWLGGRLFDPAREGLYRGAAYGLIALAALSGLPVWG</sequence>
<dbReference type="RefSeq" id="WP_347167301.1">
    <property type="nucleotide sequence ID" value="NZ_JBDNCH010000002.1"/>
</dbReference>
<proteinExistence type="inferred from homology"/>
<name>A0AAW9SMN6_9RHOB</name>
<feature type="transmembrane region" description="Helical" evidence="8">
    <location>
        <begin position="137"/>
        <end position="163"/>
    </location>
</feature>
<comment type="subcellular location">
    <subcellularLocation>
        <location evidence="1 8">Cell membrane</location>
        <topology evidence="1 8">Multi-pass membrane protein</topology>
    </subcellularLocation>
</comment>
<comment type="caution">
    <text evidence="9">The sequence shown here is derived from an EMBL/GenBank/DDBJ whole genome shotgun (WGS) entry which is preliminary data.</text>
</comment>
<reference evidence="9 10" key="1">
    <citation type="submission" date="2024-05" db="EMBL/GenBank/DDBJ databases">
        <title>Genome sequence of Ponticoccus litoralis KCCM 90028.</title>
        <authorList>
            <person name="Kim J.M."/>
            <person name="Lee J.K."/>
            <person name="Choi B.J."/>
            <person name="Bayburt H."/>
            <person name="Baek J.H."/>
            <person name="Jeon C.O."/>
        </authorList>
    </citation>
    <scope>NUCLEOTIDE SEQUENCE [LARGE SCALE GENOMIC DNA]</scope>
    <source>
        <strain evidence="9 10">KCCM 90028</strain>
    </source>
</reference>
<evidence type="ECO:0000256" key="6">
    <source>
        <dbReference type="ARBA" id="ARBA00022989"/>
    </source>
</evidence>
<keyword evidence="7 8" id="KW-0472">Membrane</keyword>
<evidence type="ECO:0000256" key="4">
    <source>
        <dbReference type="ARBA" id="ARBA00022475"/>
    </source>
</evidence>
<feature type="transmembrane region" description="Helical" evidence="8">
    <location>
        <begin position="229"/>
        <end position="249"/>
    </location>
</feature>
<evidence type="ECO:0000256" key="1">
    <source>
        <dbReference type="ARBA" id="ARBA00004651"/>
    </source>
</evidence>
<evidence type="ECO:0000256" key="5">
    <source>
        <dbReference type="ARBA" id="ARBA00022692"/>
    </source>
</evidence>
<accession>A0AAW9SMN6</accession>
<keyword evidence="4 8" id="KW-1003">Cell membrane</keyword>
<dbReference type="EMBL" id="JBDNCH010000002">
    <property type="protein sequence ID" value="MEN9062314.1"/>
    <property type="molecule type" value="Genomic_DNA"/>
</dbReference>
<feature type="transmembrane region" description="Helical" evidence="8">
    <location>
        <begin position="105"/>
        <end position="125"/>
    </location>
</feature>
<dbReference type="InterPro" id="IPR052017">
    <property type="entry name" value="TSUP"/>
</dbReference>
<evidence type="ECO:0000256" key="2">
    <source>
        <dbReference type="ARBA" id="ARBA00009142"/>
    </source>
</evidence>